<reference evidence="1 2" key="1">
    <citation type="submission" date="2018-06" db="EMBL/GenBank/DDBJ databases">
        <authorList>
            <consortium name="Pathogen Informatics"/>
            <person name="Doyle S."/>
        </authorList>
    </citation>
    <scope>NUCLEOTIDE SEQUENCE [LARGE SCALE GENOMIC DNA]</scope>
    <source>
        <strain evidence="1 2">NCTC13465</strain>
    </source>
</reference>
<dbReference type="SUPFAM" id="SSF52922">
    <property type="entry name" value="TK C-terminal domain-like"/>
    <property type="match status" value="1"/>
</dbReference>
<gene>
    <name evidence="1" type="primary">dxs_1</name>
    <name evidence="1" type="ORF">NCTC13465_00860</name>
</gene>
<accession>A0A2X3F373</accession>
<dbReference type="EC" id="2.2.1.7" evidence="1"/>
<organism evidence="1 2">
    <name type="scientific">Klebsiella pneumoniae</name>
    <dbReference type="NCBI Taxonomy" id="573"/>
    <lineage>
        <taxon>Bacteria</taxon>
        <taxon>Pseudomonadati</taxon>
        <taxon>Pseudomonadota</taxon>
        <taxon>Gammaproteobacteria</taxon>
        <taxon>Enterobacterales</taxon>
        <taxon>Enterobacteriaceae</taxon>
        <taxon>Klebsiella/Raoultella group</taxon>
        <taxon>Klebsiella</taxon>
        <taxon>Klebsiella pneumoniae complex</taxon>
    </lineage>
</organism>
<evidence type="ECO:0000313" key="2">
    <source>
        <dbReference type="Proteomes" id="UP000251721"/>
    </source>
</evidence>
<keyword evidence="1" id="KW-0808">Transferase</keyword>
<dbReference type="EMBL" id="UAWQ01000006">
    <property type="protein sequence ID" value="SQC41617.1"/>
    <property type="molecule type" value="Genomic_DNA"/>
</dbReference>
<protein>
    <submittedName>
        <fullName evidence="1">Putative transketolase C-terminal section</fullName>
        <ecNumber evidence="1">2.2.1.7</ecNumber>
    </submittedName>
</protein>
<dbReference type="InterPro" id="IPR009014">
    <property type="entry name" value="Transketo_C/PFOR_II"/>
</dbReference>
<proteinExistence type="predicted"/>
<dbReference type="GO" id="GO:0008661">
    <property type="term" value="F:1-deoxy-D-xylulose-5-phosphate synthase activity"/>
    <property type="evidence" value="ECO:0007669"/>
    <property type="project" value="UniProtKB-EC"/>
</dbReference>
<evidence type="ECO:0000313" key="1">
    <source>
        <dbReference type="EMBL" id="SQC41617.1"/>
    </source>
</evidence>
<dbReference type="Gene3D" id="3.40.50.920">
    <property type="match status" value="1"/>
</dbReference>
<sequence>MNVTGLFRATLMCCVWGAILRWLPWAQRYMKLWKPPHNSLQKVLTPPLSVSHLFVLVIPRRYWRQSQSCPAAITVEEHNVNGGVGSLVAEVLAEAGCAIPLRRLGIPDGQYAIAADRAATRARHEIDAAGVVKHARKLHIKKAS</sequence>
<name>A0A2X3F373_KLEPN</name>
<dbReference type="Proteomes" id="UP000251721">
    <property type="component" value="Unassembled WGS sequence"/>
</dbReference>
<dbReference type="AlphaFoldDB" id="A0A2X3F373"/>